<dbReference type="Pfam" id="PF09186">
    <property type="entry name" value="DUF1949"/>
    <property type="match status" value="1"/>
</dbReference>
<feature type="domain" description="UPF0029" evidence="3">
    <location>
        <begin position="138"/>
        <end position="184"/>
    </location>
</feature>
<dbReference type="Pfam" id="PF01205">
    <property type="entry name" value="Impact_N"/>
    <property type="match status" value="1"/>
</dbReference>
<dbReference type="GO" id="GO:0005737">
    <property type="term" value="C:cytoplasm"/>
    <property type="evidence" value="ECO:0007669"/>
    <property type="project" value="TreeGrafter"/>
</dbReference>
<evidence type="ECO:0000313" key="4">
    <source>
        <dbReference type="EMBL" id="ASP39751.1"/>
    </source>
</evidence>
<evidence type="ECO:0000259" key="2">
    <source>
        <dbReference type="Pfam" id="PF01205"/>
    </source>
</evidence>
<dbReference type="InterPro" id="IPR015269">
    <property type="entry name" value="UPF0029_Impact_C"/>
</dbReference>
<comment type="similarity">
    <text evidence="1">Belongs to the IMPACT family.</text>
</comment>
<dbReference type="GO" id="GO:0006446">
    <property type="term" value="P:regulation of translational initiation"/>
    <property type="evidence" value="ECO:0007669"/>
    <property type="project" value="TreeGrafter"/>
</dbReference>
<dbReference type="Gene3D" id="3.30.230.30">
    <property type="entry name" value="Impact, N-terminal domain"/>
    <property type="match status" value="1"/>
</dbReference>
<dbReference type="Proteomes" id="UP000202440">
    <property type="component" value="Chromosome"/>
</dbReference>
<dbReference type="InterPro" id="IPR036956">
    <property type="entry name" value="Impact_N_sf"/>
</dbReference>
<sequence length="197" mass="22180">MTIYTTHNAEAHSEIKRSRFLTFGYCIDSAEQHAILLQQLQQQFHKANHVCWAYRVNGERPLEGYSDDGEPSGTAGMPILNVLRHHQLVDYAVYVVRFFGGIKLGTGGLQRAYSGAAQQLLNDCTLSPVIDTHSCTATLGFAQESFLRREVQQLQGRVVDCHYHSDRVDMTIELPSDQTEALQSLCQPQQILLRFAL</sequence>
<dbReference type="KEGG" id="bsan:CHH28_14190"/>
<organism evidence="4 5">
    <name type="scientific">Bacterioplanes sanyensis</name>
    <dbReference type="NCBI Taxonomy" id="1249553"/>
    <lineage>
        <taxon>Bacteria</taxon>
        <taxon>Pseudomonadati</taxon>
        <taxon>Pseudomonadota</taxon>
        <taxon>Gammaproteobacteria</taxon>
        <taxon>Oceanospirillales</taxon>
        <taxon>Oceanospirillaceae</taxon>
        <taxon>Bacterioplanes</taxon>
    </lineage>
</organism>
<dbReference type="GO" id="GO:0017111">
    <property type="term" value="F:ribonucleoside triphosphate phosphatase activity"/>
    <property type="evidence" value="ECO:0007669"/>
    <property type="project" value="UniProtKB-ARBA"/>
</dbReference>
<dbReference type="EMBL" id="CP022530">
    <property type="protein sequence ID" value="ASP39751.1"/>
    <property type="molecule type" value="Genomic_DNA"/>
</dbReference>
<evidence type="ECO:0008006" key="6">
    <source>
        <dbReference type="Google" id="ProtNLM"/>
    </source>
</evidence>
<evidence type="ECO:0000256" key="1">
    <source>
        <dbReference type="ARBA" id="ARBA00007665"/>
    </source>
</evidence>
<name>A0A222FN01_9GAMM</name>
<dbReference type="InterPro" id="IPR023582">
    <property type="entry name" value="Impact"/>
</dbReference>
<dbReference type="OrthoDB" id="9813771at2"/>
<gene>
    <name evidence="4" type="ORF">CHH28_14190</name>
</gene>
<reference evidence="4 5" key="1">
    <citation type="submission" date="2017-07" db="EMBL/GenBank/DDBJ databases">
        <title>Annotated genome sequence of Bacterioplanes sanyensis isolated from Red Sea.</title>
        <authorList>
            <person name="Rehman Z.U."/>
        </authorList>
    </citation>
    <scope>NUCLEOTIDE SEQUENCE [LARGE SCALE GENOMIC DNA]</scope>
    <source>
        <strain evidence="4 5">NV9</strain>
    </source>
</reference>
<protein>
    <recommendedName>
        <fullName evidence="6">YigZ family protein</fullName>
    </recommendedName>
</protein>
<dbReference type="SUPFAM" id="SSF54980">
    <property type="entry name" value="EF-G C-terminal domain-like"/>
    <property type="match status" value="1"/>
</dbReference>
<keyword evidence="5" id="KW-1185">Reference proteome</keyword>
<dbReference type="PANTHER" id="PTHR16301:SF20">
    <property type="entry name" value="IMPACT FAMILY MEMBER YIGZ"/>
    <property type="match status" value="1"/>
</dbReference>
<dbReference type="SUPFAM" id="SSF54211">
    <property type="entry name" value="Ribosomal protein S5 domain 2-like"/>
    <property type="match status" value="1"/>
</dbReference>
<evidence type="ECO:0000313" key="5">
    <source>
        <dbReference type="Proteomes" id="UP000202440"/>
    </source>
</evidence>
<dbReference type="GO" id="GO:0032561">
    <property type="term" value="F:guanyl ribonucleotide binding"/>
    <property type="evidence" value="ECO:0007669"/>
    <property type="project" value="UniProtKB-ARBA"/>
</dbReference>
<dbReference type="PANTHER" id="PTHR16301">
    <property type="entry name" value="IMPACT-RELATED"/>
    <property type="match status" value="1"/>
</dbReference>
<dbReference type="GO" id="GO:0043168">
    <property type="term" value="F:anion binding"/>
    <property type="evidence" value="ECO:0007669"/>
    <property type="project" value="UniProtKB-ARBA"/>
</dbReference>
<evidence type="ECO:0000259" key="3">
    <source>
        <dbReference type="Pfam" id="PF09186"/>
    </source>
</evidence>
<dbReference type="InterPro" id="IPR001498">
    <property type="entry name" value="Impact_N"/>
</dbReference>
<dbReference type="AlphaFoldDB" id="A0A222FN01"/>
<dbReference type="InterPro" id="IPR020568">
    <property type="entry name" value="Ribosomal_Su5_D2-typ_SF"/>
</dbReference>
<dbReference type="RefSeq" id="WP_094060926.1">
    <property type="nucleotide sequence ID" value="NZ_CP022530.1"/>
</dbReference>
<proteinExistence type="inferred from homology"/>
<feature type="domain" description="Impact N-terminal" evidence="2">
    <location>
        <begin position="16"/>
        <end position="121"/>
    </location>
</feature>
<accession>A0A222FN01</accession>
<dbReference type="InterPro" id="IPR035647">
    <property type="entry name" value="EFG_III/V"/>
</dbReference>